<accession>A0A1S1PJ51</accession>
<dbReference type="RefSeq" id="WP_071066655.1">
    <property type="nucleotide sequence ID" value="NZ_MAXA01000260.1"/>
</dbReference>
<dbReference type="AlphaFoldDB" id="A0A1S1PJ51"/>
<dbReference type="GO" id="GO:0019748">
    <property type="term" value="P:secondary metabolic process"/>
    <property type="evidence" value="ECO:0007669"/>
    <property type="project" value="TreeGrafter"/>
</dbReference>
<keyword evidence="1" id="KW-0456">Lyase</keyword>
<dbReference type="SUPFAM" id="SSF51556">
    <property type="entry name" value="Metallo-dependent hydrolases"/>
    <property type="match status" value="1"/>
</dbReference>
<dbReference type="EMBL" id="MAXA01000260">
    <property type="protein sequence ID" value="OHV20945.1"/>
    <property type="molecule type" value="Genomic_DNA"/>
</dbReference>
<gene>
    <name evidence="4" type="ORF">BBK14_27425</name>
</gene>
<dbReference type="InterPro" id="IPR032466">
    <property type="entry name" value="Metal_Hydrolase"/>
</dbReference>
<comment type="caution">
    <text evidence="4">The sequence shown here is derived from an EMBL/GenBank/DDBJ whole genome shotgun (WGS) entry which is preliminary data.</text>
</comment>
<sequence>MVKLADGIRVVDADAHMTERHDLFTERAPKGYEDRVPHVERIDGVDMWIVEGKAFGKAGSGGTVDHHGKKHPFRDSQGGSWGINDVHPAAWDPKERLRLMDELGIHTQVLYPNAIGIGGQNLRNSVQDPIVLRLCVELYNDAMAEVQAESGNRLLPMPIMPAWDIQACVQEAERCAALGYRGVNMTADPQDSGSPDLGDPAWDPFWEVCAGNQLPVHFHIGASQTALSYFGTTYWPSQDDYVKPAIGGASLFQNNSRVLLNSAYSGMFDRHPDLKMVSVESGIGWVPFMLEAMDYELEENAPEYFHKLQKRPSEYFASNWYATFWFEKGRGDLQHLVDTVGEDNIMFETDFPHPTCLHPDPLGMVGETIASLRPETQRKVMGGNAVKLYRV</sequence>
<dbReference type="OrthoDB" id="8673349at2"/>
<dbReference type="PANTHER" id="PTHR21240:SF28">
    <property type="entry name" value="ISO-OROTATE DECARBOXYLASE (EUROFUNG)"/>
    <property type="match status" value="1"/>
</dbReference>
<keyword evidence="5" id="KW-1185">Reference proteome</keyword>
<dbReference type="GO" id="GO:0005737">
    <property type="term" value="C:cytoplasm"/>
    <property type="evidence" value="ECO:0007669"/>
    <property type="project" value="TreeGrafter"/>
</dbReference>
<feature type="region of interest" description="Disordered" evidence="2">
    <location>
        <begin position="60"/>
        <end position="79"/>
    </location>
</feature>
<organism evidence="4 5">
    <name type="scientific">Parafrankia soli</name>
    <dbReference type="NCBI Taxonomy" id="2599596"/>
    <lineage>
        <taxon>Bacteria</taxon>
        <taxon>Bacillati</taxon>
        <taxon>Actinomycetota</taxon>
        <taxon>Actinomycetes</taxon>
        <taxon>Frankiales</taxon>
        <taxon>Frankiaceae</taxon>
        <taxon>Parafrankia</taxon>
    </lineage>
</organism>
<dbReference type="InterPro" id="IPR006680">
    <property type="entry name" value="Amidohydro-rel"/>
</dbReference>
<dbReference type="PANTHER" id="PTHR21240">
    <property type="entry name" value="2-AMINO-3-CARBOXYLMUCONATE-6-SEMIALDEHYDE DECARBOXYLASE"/>
    <property type="match status" value="1"/>
</dbReference>
<evidence type="ECO:0000313" key="5">
    <source>
        <dbReference type="Proteomes" id="UP000179769"/>
    </source>
</evidence>
<dbReference type="Proteomes" id="UP000179769">
    <property type="component" value="Unassembled WGS sequence"/>
</dbReference>
<protein>
    <submittedName>
        <fullName evidence="4">Amidohydrolase</fullName>
    </submittedName>
</protein>
<evidence type="ECO:0000259" key="3">
    <source>
        <dbReference type="Pfam" id="PF04909"/>
    </source>
</evidence>
<evidence type="ECO:0000256" key="1">
    <source>
        <dbReference type="ARBA" id="ARBA00023239"/>
    </source>
</evidence>
<reference evidence="5" key="1">
    <citation type="submission" date="2016-07" db="EMBL/GenBank/DDBJ databases">
        <title>Frankia sp. NRRL B-16219 Genome sequencing.</title>
        <authorList>
            <person name="Ghodhbane-Gtari F."/>
            <person name="Swanson E."/>
            <person name="Gueddou A."/>
            <person name="Louati M."/>
            <person name="Nouioui I."/>
            <person name="Hezbri K."/>
            <person name="Abebe-Akele F."/>
            <person name="Simpson S."/>
            <person name="Morris K."/>
            <person name="Thomas K."/>
            <person name="Gtari M."/>
            <person name="Tisa L.S."/>
        </authorList>
    </citation>
    <scope>NUCLEOTIDE SEQUENCE [LARGE SCALE GENOMIC DNA]</scope>
    <source>
        <strain evidence="5">NRRL B-16219</strain>
    </source>
</reference>
<dbReference type="Gene3D" id="3.20.20.140">
    <property type="entry name" value="Metal-dependent hydrolases"/>
    <property type="match status" value="1"/>
</dbReference>
<name>A0A1S1PJ51_9ACTN</name>
<dbReference type="GO" id="GO:0016787">
    <property type="term" value="F:hydrolase activity"/>
    <property type="evidence" value="ECO:0007669"/>
    <property type="project" value="UniProtKB-KW"/>
</dbReference>
<proteinExistence type="predicted"/>
<feature type="domain" description="Amidohydrolase-related" evidence="3">
    <location>
        <begin position="64"/>
        <end position="390"/>
    </location>
</feature>
<evidence type="ECO:0000313" key="4">
    <source>
        <dbReference type="EMBL" id="OHV20945.1"/>
    </source>
</evidence>
<keyword evidence="4" id="KW-0378">Hydrolase</keyword>
<dbReference type="GO" id="GO:0016831">
    <property type="term" value="F:carboxy-lyase activity"/>
    <property type="evidence" value="ECO:0007669"/>
    <property type="project" value="InterPro"/>
</dbReference>
<dbReference type="Pfam" id="PF04909">
    <property type="entry name" value="Amidohydro_2"/>
    <property type="match status" value="1"/>
</dbReference>
<evidence type="ECO:0000256" key="2">
    <source>
        <dbReference type="SAM" id="MobiDB-lite"/>
    </source>
</evidence>
<dbReference type="InterPro" id="IPR032465">
    <property type="entry name" value="ACMSD"/>
</dbReference>